<evidence type="ECO:0000256" key="5">
    <source>
        <dbReference type="ARBA" id="ARBA00023049"/>
    </source>
</evidence>
<evidence type="ECO:0000256" key="2">
    <source>
        <dbReference type="ARBA" id="ARBA00022723"/>
    </source>
</evidence>
<dbReference type="CDD" id="cd08071">
    <property type="entry name" value="MPN_DUF2466"/>
    <property type="match status" value="1"/>
</dbReference>
<dbReference type="RefSeq" id="WP_268214013.1">
    <property type="nucleotide sequence ID" value="NZ_CP107241.1"/>
</dbReference>
<keyword evidence="4" id="KW-0862">Zinc</keyword>
<dbReference type="Gene3D" id="3.40.140.10">
    <property type="entry name" value="Cytidine Deaminase, domain 2"/>
    <property type="match status" value="1"/>
</dbReference>
<dbReference type="GO" id="GO:0006508">
    <property type="term" value="P:proteolysis"/>
    <property type="evidence" value="ECO:0007669"/>
    <property type="project" value="UniProtKB-KW"/>
</dbReference>
<evidence type="ECO:0000313" key="8">
    <source>
        <dbReference type="Proteomes" id="UP001164737"/>
    </source>
</evidence>
<dbReference type="InterPro" id="IPR020891">
    <property type="entry name" value="UPF0758_CS"/>
</dbReference>
<dbReference type="EMBL" id="CP107241">
    <property type="protein sequence ID" value="WAH65018.1"/>
    <property type="molecule type" value="Genomic_DNA"/>
</dbReference>
<organism evidence="7 8">
    <name type="scientific">Xanthomonas hortorum</name>
    <dbReference type="NCBI Taxonomy" id="56454"/>
    <lineage>
        <taxon>Bacteria</taxon>
        <taxon>Pseudomonadati</taxon>
        <taxon>Pseudomonadota</taxon>
        <taxon>Gammaproteobacteria</taxon>
        <taxon>Lysobacterales</taxon>
        <taxon>Lysobacteraceae</taxon>
        <taxon>Xanthomonas</taxon>
    </lineage>
</organism>
<protein>
    <submittedName>
        <fullName evidence="7">DNA repair protein RadC</fullName>
    </submittedName>
</protein>
<evidence type="ECO:0000259" key="6">
    <source>
        <dbReference type="PROSITE" id="PS50249"/>
    </source>
</evidence>
<dbReference type="Proteomes" id="UP001164737">
    <property type="component" value="Chromosome"/>
</dbReference>
<evidence type="ECO:0000256" key="4">
    <source>
        <dbReference type="ARBA" id="ARBA00022833"/>
    </source>
</evidence>
<dbReference type="PROSITE" id="PS50249">
    <property type="entry name" value="MPN"/>
    <property type="match status" value="1"/>
</dbReference>
<keyword evidence="1" id="KW-0645">Protease</keyword>
<evidence type="ECO:0000313" key="7">
    <source>
        <dbReference type="EMBL" id="WAH65018.1"/>
    </source>
</evidence>
<keyword evidence="3" id="KW-0378">Hydrolase</keyword>
<dbReference type="NCBIfam" id="TIGR00608">
    <property type="entry name" value="radc"/>
    <property type="match status" value="1"/>
</dbReference>
<dbReference type="InterPro" id="IPR001405">
    <property type="entry name" value="UPF0758"/>
</dbReference>
<dbReference type="PROSITE" id="PS01302">
    <property type="entry name" value="UPF0758"/>
    <property type="match status" value="1"/>
</dbReference>
<dbReference type="SUPFAM" id="SSF102712">
    <property type="entry name" value="JAB1/MPN domain"/>
    <property type="match status" value="1"/>
</dbReference>
<name>A0AA47ETD8_9XANT</name>
<keyword evidence="5" id="KW-0482">Metalloprotease</keyword>
<dbReference type="InterPro" id="IPR037518">
    <property type="entry name" value="MPN"/>
</dbReference>
<dbReference type="Pfam" id="PF04002">
    <property type="entry name" value="RadC"/>
    <property type="match status" value="1"/>
</dbReference>
<evidence type="ECO:0000256" key="1">
    <source>
        <dbReference type="ARBA" id="ARBA00022670"/>
    </source>
</evidence>
<feature type="domain" description="MPN" evidence="6">
    <location>
        <begin position="46"/>
        <end position="168"/>
    </location>
</feature>
<dbReference type="PANTHER" id="PTHR30471">
    <property type="entry name" value="DNA REPAIR PROTEIN RADC"/>
    <property type="match status" value="1"/>
</dbReference>
<dbReference type="InterPro" id="IPR025657">
    <property type="entry name" value="RadC_JAB"/>
</dbReference>
<dbReference type="GO" id="GO:0008237">
    <property type="term" value="F:metallopeptidase activity"/>
    <property type="evidence" value="ECO:0007669"/>
    <property type="project" value="UniProtKB-KW"/>
</dbReference>
<proteinExistence type="predicted"/>
<accession>A0AA47ETD8</accession>
<dbReference type="AlphaFoldDB" id="A0AA47ETD8"/>
<dbReference type="PANTHER" id="PTHR30471:SF6">
    <property type="entry name" value="UPF0758 PROTEIN VC_0510"/>
    <property type="match status" value="1"/>
</dbReference>
<evidence type="ECO:0000256" key="3">
    <source>
        <dbReference type="ARBA" id="ARBA00022801"/>
    </source>
</evidence>
<keyword evidence="2" id="KW-0479">Metal-binding</keyword>
<dbReference type="GO" id="GO:0046872">
    <property type="term" value="F:metal ion binding"/>
    <property type="evidence" value="ECO:0007669"/>
    <property type="project" value="UniProtKB-KW"/>
</dbReference>
<reference evidence="7" key="1">
    <citation type="submission" date="2022-10" db="EMBL/GenBank/DDBJ databases">
        <title>Complete genome sequence resource for Xanthomonas hortorum isolated from Greek Oregano.</title>
        <authorList>
            <person name="Gonzalez-Tobon J."/>
            <person name="Helmann T.C."/>
            <person name="Daughtrey M."/>
            <person name="Stodghill P.V."/>
            <person name="Filiatrault M.J."/>
        </authorList>
    </citation>
    <scope>NUCLEOTIDE SEQUENCE</scope>
    <source>
        <strain evidence="7">Oregano 108</strain>
    </source>
</reference>
<sequence>MSQMTLSLDTPLMVRDGRGRYRLADADQILEAARQVIEQKMQRGEAFTSPAAVKDYLRAKLAGFEYEVFAVLFMDTRHRLIDYVELFHGTIDSAEVHPREVVKQVLRLNAAAVIVSHNHPSGNPEPSGADRTLTQQLKQALALVDVRVLDHVIVAGAVATSFAERGLL</sequence>
<gene>
    <name evidence="7" type="primary">radC</name>
    <name evidence="7" type="ORF">OEG85_03225</name>
</gene>